<evidence type="ECO:0000256" key="1">
    <source>
        <dbReference type="ARBA" id="ARBA00007613"/>
    </source>
</evidence>
<protein>
    <submittedName>
        <fullName evidence="3">TolC family protein</fullName>
    </submittedName>
</protein>
<reference evidence="4" key="2">
    <citation type="submission" date="2019-01" db="EMBL/GenBank/DDBJ databases">
        <title>Genome sequence of Desulfonema ishimotonii strain Tokyo 01.</title>
        <authorList>
            <person name="Fukui M."/>
        </authorList>
    </citation>
    <scope>NUCLEOTIDE SEQUENCE [LARGE SCALE GENOMIC DNA]</scope>
    <source>
        <strain evidence="4">Tokyo 01</strain>
    </source>
</reference>
<dbReference type="Pfam" id="PF02321">
    <property type="entry name" value="OEP"/>
    <property type="match status" value="1"/>
</dbReference>
<feature type="compositionally biased region" description="Low complexity" evidence="2">
    <location>
        <begin position="48"/>
        <end position="58"/>
    </location>
</feature>
<dbReference type="OrthoDB" id="5412369at2"/>
<dbReference type="Proteomes" id="UP000288096">
    <property type="component" value="Unassembled WGS sequence"/>
</dbReference>
<evidence type="ECO:0000313" key="3">
    <source>
        <dbReference type="EMBL" id="GBC61050.1"/>
    </source>
</evidence>
<comment type="similarity">
    <text evidence="1">Belongs to the outer membrane factor (OMF) (TC 1.B.17) family.</text>
</comment>
<dbReference type="Gene3D" id="1.20.1600.10">
    <property type="entry name" value="Outer membrane efflux proteins (OEP)"/>
    <property type="match status" value="1"/>
</dbReference>
<dbReference type="PANTHER" id="PTHR30203">
    <property type="entry name" value="OUTER MEMBRANE CATION EFFLUX PROTEIN"/>
    <property type="match status" value="1"/>
</dbReference>
<proteinExistence type="inferred from homology"/>
<evidence type="ECO:0000256" key="2">
    <source>
        <dbReference type="SAM" id="MobiDB-lite"/>
    </source>
</evidence>
<dbReference type="GO" id="GO:0015562">
    <property type="term" value="F:efflux transmembrane transporter activity"/>
    <property type="evidence" value="ECO:0007669"/>
    <property type="project" value="InterPro"/>
</dbReference>
<dbReference type="RefSeq" id="WP_124328387.1">
    <property type="nucleotide sequence ID" value="NZ_BEXT01000001.1"/>
</dbReference>
<dbReference type="InterPro" id="IPR010131">
    <property type="entry name" value="MdtP/NodT-like"/>
</dbReference>
<dbReference type="SUPFAM" id="SSF56954">
    <property type="entry name" value="Outer membrane efflux proteins (OEP)"/>
    <property type="match status" value="1"/>
</dbReference>
<name>A0A401FVR1_9BACT</name>
<dbReference type="AlphaFoldDB" id="A0A401FVR1"/>
<reference evidence="4" key="1">
    <citation type="submission" date="2017-11" db="EMBL/GenBank/DDBJ databases">
        <authorList>
            <person name="Watanabe M."/>
            <person name="Kojima H."/>
        </authorList>
    </citation>
    <scope>NUCLEOTIDE SEQUENCE [LARGE SCALE GENOMIC DNA]</scope>
    <source>
        <strain evidence="4">Tokyo 01</strain>
    </source>
</reference>
<organism evidence="3 4">
    <name type="scientific">Desulfonema ishimotonii</name>
    <dbReference type="NCBI Taxonomy" id="45657"/>
    <lineage>
        <taxon>Bacteria</taxon>
        <taxon>Pseudomonadati</taxon>
        <taxon>Thermodesulfobacteriota</taxon>
        <taxon>Desulfobacteria</taxon>
        <taxon>Desulfobacterales</taxon>
        <taxon>Desulfococcaceae</taxon>
        <taxon>Desulfonema</taxon>
    </lineage>
</organism>
<dbReference type="PANTHER" id="PTHR30203:SF24">
    <property type="entry name" value="BLR4935 PROTEIN"/>
    <property type="match status" value="1"/>
</dbReference>
<accession>A0A401FVR1</accession>
<gene>
    <name evidence="3" type="ORF">DENIS_2010</name>
</gene>
<feature type="region of interest" description="Disordered" evidence="2">
    <location>
        <begin position="38"/>
        <end position="80"/>
    </location>
</feature>
<dbReference type="InterPro" id="IPR003423">
    <property type="entry name" value="OMP_efflux"/>
</dbReference>
<comment type="caution">
    <text evidence="3">The sequence shown here is derived from an EMBL/GenBank/DDBJ whole genome shotgun (WGS) entry which is preliminary data.</text>
</comment>
<dbReference type="EMBL" id="BEXT01000001">
    <property type="protein sequence ID" value="GBC61050.1"/>
    <property type="molecule type" value="Genomic_DNA"/>
</dbReference>
<evidence type="ECO:0000313" key="4">
    <source>
        <dbReference type="Proteomes" id="UP000288096"/>
    </source>
</evidence>
<sequence length="507" mass="55508">MKHLLFGVGILMLLIPPAWAGYREMKAEIEAYAPPSGLSTPALPPAPEASEPAGPDAALGEESPGPEQMKAQWERSLASPEVENTFVRPDPAMLKKHGPAAAIQALRNAFSAETLETLALLRNPGVKAAQSRIRAELESFSQVAALDAVLQQYTAFTEGLMNGVGPMRGKNSVAMKFPFPGITALKGQVVAQSVRAAREDVEIARREAMTDARKTYWNLLYLRDACQVTSETLDLFQDLETVADTRYKSVATSFQDVIRVSIRKKILGENLITLRENQKNMRAKLRAILDLRPGAAVGDPEARVPDRTLPALKALYIEAKARRQELRKMRAMVGKTERMAEMAETMILPPFTLSFSVYEDAAVIQAGSGAMKPSFPVSTPASTGAGLPRKPWFGTSDAWLRQLRQSLEALMYDLKRAEAATEERVRNAWFALDRAVREAVLYQNSILDLPKSALDVSTRGYESGSVSFADVIGSYTDWLNARLALARKNSDIGIARAELAKAVGVSF</sequence>
<keyword evidence="4" id="KW-1185">Reference proteome</keyword>